<comment type="subcellular location">
    <subcellularLocation>
        <location evidence="1">Endomembrane system</location>
    </subcellularLocation>
</comment>
<dbReference type="AlphaFoldDB" id="A0A9P5N3L6"/>
<dbReference type="InterPro" id="IPR011012">
    <property type="entry name" value="Longin-like_dom_sf"/>
</dbReference>
<comment type="similarity">
    <text evidence="5">Belongs to the adaptor complexes medium subunit family.</text>
</comment>
<protein>
    <submittedName>
        <fullName evidence="7">Clathrin adaptor mu subunit</fullName>
    </submittedName>
</protein>
<dbReference type="CDD" id="cd09252">
    <property type="entry name" value="AP-3_Mu3_Cterm"/>
    <property type="match status" value="1"/>
</dbReference>
<evidence type="ECO:0000313" key="7">
    <source>
        <dbReference type="EMBL" id="KAF8485290.1"/>
    </source>
</evidence>
<dbReference type="EMBL" id="WHVB01000003">
    <property type="protein sequence ID" value="KAF8485290.1"/>
    <property type="molecule type" value="Genomic_DNA"/>
</dbReference>
<dbReference type="SUPFAM" id="SSF64356">
    <property type="entry name" value="SNARE-like"/>
    <property type="match status" value="1"/>
</dbReference>
<dbReference type="PROSITE" id="PS00990">
    <property type="entry name" value="CLAT_ADAPTOR_M_1"/>
    <property type="match status" value="1"/>
</dbReference>
<dbReference type="InterPro" id="IPR050431">
    <property type="entry name" value="Adaptor_comp_med_subunit"/>
</dbReference>
<evidence type="ECO:0000313" key="8">
    <source>
        <dbReference type="Proteomes" id="UP000759537"/>
    </source>
</evidence>
<evidence type="ECO:0000259" key="6">
    <source>
        <dbReference type="PROSITE" id="PS51072"/>
    </source>
</evidence>
<gene>
    <name evidence="7" type="ORF">DFH94DRAFT_719504</name>
</gene>
<name>A0A9P5N3L6_9AGAM</name>
<dbReference type="CDD" id="cd14837">
    <property type="entry name" value="AP3_Mu_N"/>
    <property type="match status" value="1"/>
</dbReference>
<dbReference type="InterPro" id="IPR036168">
    <property type="entry name" value="AP2_Mu_C_sf"/>
</dbReference>
<accession>A0A9P5N3L6</accession>
<dbReference type="Gene3D" id="2.60.40.1170">
    <property type="entry name" value="Mu homology domain, subdomain B"/>
    <property type="match status" value="2"/>
</dbReference>
<evidence type="ECO:0000256" key="3">
    <source>
        <dbReference type="ARBA" id="ARBA00022927"/>
    </source>
</evidence>
<evidence type="ECO:0000256" key="5">
    <source>
        <dbReference type="PIRNR" id="PIRNR005992"/>
    </source>
</evidence>
<reference evidence="7" key="2">
    <citation type="journal article" date="2020" name="Nat. Commun.">
        <title>Large-scale genome sequencing of mycorrhizal fungi provides insights into the early evolution of symbiotic traits.</title>
        <authorList>
            <person name="Miyauchi S."/>
            <person name="Kiss E."/>
            <person name="Kuo A."/>
            <person name="Drula E."/>
            <person name="Kohler A."/>
            <person name="Sanchez-Garcia M."/>
            <person name="Morin E."/>
            <person name="Andreopoulos B."/>
            <person name="Barry K.W."/>
            <person name="Bonito G."/>
            <person name="Buee M."/>
            <person name="Carver A."/>
            <person name="Chen C."/>
            <person name="Cichocki N."/>
            <person name="Clum A."/>
            <person name="Culley D."/>
            <person name="Crous P.W."/>
            <person name="Fauchery L."/>
            <person name="Girlanda M."/>
            <person name="Hayes R.D."/>
            <person name="Keri Z."/>
            <person name="LaButti K."/>
            <person name="Lipzen A."/>
            <person name="Lombard V."/>
            <person name="Magnuson J."/>
            <person name="Maillard F."/>
            <person name="Murat C."/>
            <person name="Nolan M."/>
            <person name="Ohm R.A."/>
            <person name="Pangilinan J."/>
            <person name="Pereira M.F."/>
            <person name="Perotto S."/>
            <person name="Peter M."/>
            <person name="Pfister S."/>
            <person name="Riley R."/>
            <person name="Sitrit Y."/>
            <person name="Stielow J.B."/>
            <person name="Szollosi G."/>
            <person name="Zifcakova L."/>
            <person name="Stursova M."/>
            <person name="Spatafora J.W."/>
            <person name="Tedersoo L."/>
            <person name="Vaario L.M."/>
            <person name="Yamada A."/>
            <person name="Yan M."/>
            <person name="Wang P."/>
            <person name="Xu J."/>
            <person name="Bruns T."/>
            <person name="Baldrian P."/>
            <person name="Vilgalys R."/>
            <person name="Dunand C."/>
            <person name="Henrissat B."/>
            <person name="Grigoriev I.V."/>
            <person name="Hibbett D."/>
            <person name="Nagy L.G."/>
            <person name="Martin F.M."/>
        </authorList>
    </citation>
    <scope>NUCLEOTIDE SEQUENCE</scope>
    <source>
        <strain evidence="7">Prilba</strain>
    </source>
</reference>
<evidence type="ECO:0000256" key="4">
    <source>
        <dbReference type="ARBA" id="ARBA00023136"/>
    </source>
</evidence>
<reference evidence="7" key="1">
    <citation type="submission" date="2019-10" db="EMBL/GenBank/DDBJ databases">
        <authorList>
            <consortium name="DOE Joint Genome Institute"/>
            <person name="Kuo A."/>
            <person name="Miyauchi S."/>
            <person name="Kiss E."/>
            <person name="Drula E."/>
            <person name="Kohler A."/>
            <person name="Sanchez-Garcia M."/>
            <person name="Andreopoulos B."/>
            <person name="Barry K.W."/>
            <person name="Bonito G."/>
            <person name="Buee M."/>
            <person name="Carver A."/>
            <person name="Chen C."/>
            <person name="Cichocki N."/>
            <person name="Clum A."/>
            <person name="Culley D."/>
            <person name="Crous P.W."/>
            <person name="Fauchery L."/>
            <person name="Girlanda M."/>
            <person name="Hayes R."/>
            <person name="Keri Z."/>
            <person name="LaButti K."/>
            <person name="Lipzen A."/>
            <person name="Lombard V."/>
            <person name="Magnuson J."/>
            <person name="Maillard F."/>
            <person name="Morin E."/>
            <person name="Murat C."/>
            <person name="Nolan M."/>
            <person name="Ohm R."/>
            <person name="Pangilinan J."/>
            <person name="Pereira M."/>
            <person name="Perotto S."/>
            <person name="Peter M."/>
            <person name="Riley R."/>
            <person name="Sitrit Y."/>
            <person name="Stielow B."/>
            <person name="Szollosi G."/>
            <person name="Zifcakova L."/>
            <person name="Stursova M."/>
            <person name="Spatafora J.W."/>
            <person name="Tedersoo L."/>
            <person name="Vaario L.-M."/>
            <person name="Yamada A."/>
            <person name="Yan M."/>
            <person name="Wang P."/>
            <person name="Xu J."/>
            <person name="Bruns T."/>
            <person name="Baldrian P."/>
            <person name="Vilgalys R."/>
            <person name="Henrissat B."/>
            <person name="Grigoriev I.V."/>
            <person name="Hibbett D."/>
            <person name="Nagy L.G."/>
            <person name="Martin F.M."/>
        </authorList>
    </citation>
    <scope>NUCLEOTIDE SEQUENCE</scope>
    <source>
        <strain evidence="7">Prilba</strain>
    </source>
</reference>
<dbReference type="GO" id="GO:0030131">
    <property type="term" value="C:clathrin adaptor complex"/>
    <property type="evidence" value="ECO:0007669"/>
    <property type="project" value="UniProtKB-UniRule"/>
</dbReference>
<evidence type="ECO:0000256" key="2">
    <source>
        <dbReference type="ARBA" id="ARBA00022448"/>
    </source>
</evidence>
<dbReference type="GO" id="GO:0012505">
    <property type="term" value="C:endomembrane system"/>
    <property type="evidence" value="ECO:0007669"/>
    <property type="project" value="UniProtKB-SubCell"/>
</dbReference>
<comment type="caution">
    <text evidence="7">The sequence shown here is derived from an EMBL/GenBank/DDBJ whole genome shotgun (WGS) entry which is preliminary data.</text>
</comment>
<feature type="domain" description="MHD" evidence="6">
    <location>
        <begin position="188"/>
        <end position="443"/>
    </location>
</feature>
<keyword evidence="3 5" id="KW-0653">Protein transport</keyword>
<keyword evidence="8" id="KW-1185">Reference proteome</keyword>
<sequence length="447" mass="47988">MAIDGLIILDSTNVKPIVQTSFRYFPPAYPLLHIDAYSAALEKANRPEDVDPVLLVNLPDAPTACCHLQHRSLVFLCPISGDLDPLYAFAFIRTFLDILIEYFGELTAPTLKDNFDIVHQLLEETLDAGGHPLTTSPNALRDIVLPPSLITKILSVTGVSGLSGPSASSMSAFSSPIPWRKAGIRYNNNEVYFDIVETLDAVVNKNGTIITSSVLGKINVNCKLSGTPDVILTLTNAHTITEPSFHPCVRLSRFTKSKTLSFIPPNGRFTLMDYRFDPSANKPGAAPALTAAGAAQLQVQVPLALRAALSVTDHGGAFELTFSPRAAALDDVAVELYLGTGASGATCSAVTGGGEWTYVPARRTLRWSLPPTASGRTATLQGTFTSTDAHPRPARAAQVSFAMPPGALLSGVKVDQLKLSGETYKPYKGMRGRALGRVEWRVEWRGG</sequence>
<dbReference type="Proteomes" id="UP000759537">
    <property type="component" value="Unassembled WGS sequence"/>
</dbReference>
<proteinExistence type="inferred from homology"/>
<dbReference type="InterPro" id="IPR028565">
    <property type="entry name" value="MHD"/>
</dbReference>
<dbReference type="SUPFAM" id="SSF49447">
    <property type="entry name" value="Second domain of Mu2 adaptin subunit (ap50) of ap2 adaptor"/>
    <property type="match status" value="1"/>
</dbReference>
<dbReference type="GO" id="GO:0016192">
    <property type="term" value="P:vesicle-mediated transport"/>
    <property type="evidence" value="ECO:0007669"/>
    <property type="project" value="InterPro"/>
</dbReference>
<dbReference type="PROSITE" id="PS00991">
    <property type="entry name" value="CLAT_ADAPTOR_M_2"/>
    <property type="match status" value="1"/>
</dbReference>
<keyword evidence="2 5" id="KW-0813">Transport</keyword>
<dbReference type="PROSITE" id="PS51072">
    <property type="entry name" value="MHD"/>
    <property type="match status" value="1"/>
</dbReference>
<dbReference type="PRINTS" id="PR00314">
    <property type="entry name" value="CLATHRINADPT"/>
</dbReference>
<dbReference type="InterPro" id="IPR018240">
    <property type="entry name" value="Clathrin_mu_CS"/>
</dbReference>
<dbReference type="Gene3D" id="3.30.450.60">
    <property type="match status" value="1"/>
</dbReference>
<dbReference type="OrthoDB" id="870at2759"/>
<dbReference type="GO" id="GO:0006886">
    <property type="term" value="P:intracellular protein transport"/>
    <property type="evidence" value="ECO:0007669"/>
    <property type="project" value="UniProtKB-UniRule"/>
</dbReference>
<evidence type="ECO:0000256" key="1">
    <source>
        <dbReference type="ARBA" id="ARBA00004308"/>
    </source>
</evidence>
<dbReference type="Pfam" id="PF00928">
    <property type="entry name" value="Adap_comp_sub"/>
    <property type="match status" value="1"/>
</dbReference>
<keyword evidence="4" id="KW-0472">Membrane</keyword>
<dbReference type="PANTHER" id="PTHR10529">
    <property type="entry name" value="AP COMPLEX SUBUNIT MU"/>
    <property type="match status" value="1"/>
</dbReference>
<dbReference type="InterPro" id="IPR001392">
    <property type="entry name" value="Clathrin_mu"/>
</dbReference>
<dbReference type="PIRSF" id="PIRSF005992">
    <property type="entry name" value="Clathrin_mu"/>
    <property type="match status" value="1"/>
</dbReference>
<organism evidence="7 8">
    <name type="scientific">Russula ochroleuca</name>
    <dbReference type="NCBI Taxonomy" id="152965"/>
    <lineage>
        <taxon>Eukaryota</taxon>
        <taxon>Fungi</taxon>
        <taxon>Dikarya</taxon>
        <taxon>Basidiomycota</taxon>
        <taxon>Agaricomycotina</taxon>
        <taxon>Agaricomycetes</taxon>
        <taxon>Russulales</taxon>
        <taxon>Russulaceae</taxon>
        <taxon>Russula</taxon>
    </lineage>
</organism>